<sequence length="476" mass="52408">METTIISKENIKPSSPTPSHLKTFDLSALDQIVLSPYVPIIIYYPNINGDNSNQALQKSQVLKKSLSETLTKFYPLAGTIKNEDSIDCNDIGANYIVASVQCRLDEFLKQPDHQLIHGFLPFVPSFDKSSVGNQVTNVQLNIFECGGIAIGLCISHRIVDGASVYMFLKAWSNMARGVEEVEYPNFTTPSLFPAKGSWLRDIFKGLGRSLLKEGKCSTKRFVFGSDAIARLRARAKSNGVQRPSRVEVVSSLIWKCAMDATKEASGIQKPSSLSHFVNLRSKLKSTLSNNFMGNVIWISNAVSLPSDETPLHSLVNKVRESISKVDAEFVEKAQGDEGCFAMQKSLEEMGESTGGIDNYGFTSWCRMGFYEIDFGWGKPSWVTGIVGDGSPVFMNLVTLMDTKSGEGIEAWVNLDESEMEILKKNQELLSYASLDPSPLLNGEIVEIGALGAGIEQTTEQFVKENRFASKGLIFNA</sequence>
<keyword evidence="2" id="KW-0808">Transferase</keyword>
<dbReference type="PANTHER" id="PTHR31623">
    <property type="entry name" value="F21J9.9"/>
    <property type="match status" value="1"/>
</dbReference>
<dbReference type="AlphaFoldDB" id="A0A9R1WCK1"/>
<reference evidence="4 5" key="1">
    <citation type="journal article" date="2017" name="Nat. Commun.">
        <title>Genome assembly with in vitro proximity ligation data and whole-genome triplication in lettuce.</title>
        <authorList>
            <person name="Reyes-Chin-Wo S."/>
            <person name="Wang Z."/>
            <person name="Yang X."/>
            <person name="Kozik A."/>
            <person name="Arikit S."/>
            <person name="Song C."/>
            <person name="Xia L."/>
            <person name="Froenicke L."/>
            <person name="Lavelle D.O."/>
            <person name="Truco M.J."/>
            <person name="Xia R."/>
            <person name="Zhu S."/>
            <person name="Xu C."/>
            <person name="Xu H."/>
            <person name="Xu X."/>
            <person name="Cox K."/>
            <person name="Korf I."/>
            <person name="Meyers B.C."/>
            <person name="Michelmore R.W."/>
        </authorList>
    </citation>
    <scope>NUCLEOTIDE SEQUENCE [LARGE SCALE GENOMIC DNA]</scope>
    <source>
        <strain evidence="5">cv. Salinas</strain>
        <tissue evidence="4">Seedlings</tissue>
    </source>
</reference>
<dbReference type="Gramene" id="rna-gnl|WGS:NBSK|LSAT_2X5401_mrna">
    <property type="protein sequence ID" value="cds-PLY99141.1"/>
    <property type="gene ID" value="gene-LSAT_2X5401"/>
</dbReference>
<proteinExistence type="inferred from homology"/>
<keyword evidence="3" id="KW-0012">Acyltransferase</keyword>
<evidence type="ECO:0000256" key="2">
    <source>
        <dbReference type="ARBA" id="ARBA00022679"/>
    </source>
</evidence>
<organism evidence="4 5">
    <name type="scientific">Lactuca sativa</name>
    <name type="common">Garden lettuce</name>
    <dbReference type="NCBI Taxonomy" id="4236"/>
    <lineage>
        <taxon>Eukaryota</taxon>
        <taxon>Viridiplantae</taxon>
        <taxon>Streptophyta</taxon>
        <taxon>Embryophyta</taxon>
        <taxon>Tracheophyta</taxon>
        <taxon>Spermatophyta</taxon>
        <taxon>Magnoliopsida</taxon>
        <taxon>eudicotyledons</taxon>
        <taxon>Gunneridae</taxon>
        <taxon>Pentapetalae</taxon>
        <taxon>asterids</taxon>
        <taxon>campanulids</taxon>
        <taxon>Asterales</taxon>
        <taxon>Asteraceae</taxon>
        <taxon>Cichorioideae</taxon>
        <taxon>Cichorieae</taxon>
        <taxon>Lactucinae</taxon>
        <taxon>Lactuca</taxon>
    </lineage>
</organism>
<dbReference type="InterPro" id="IPR023213">
    <property type="entry name" value="CAT-like_dom_sf"/>
</dbReference>
<keyword evidence="5" id="KW-1185">Reference proteome</keyword>
<comment type="similarity">
    <text evidence="1">Belongs to the plant acyltransferase family.</text>
</comment>
<dbReference type="OrthoDB" id="1932220at2759"/>
<dbReference type="Gene3D" id="3.30.559.10">
    <property type="entry name" value="Chloramphenicol acetyltransferase-like domain"/>
    <property type="match status" value="2"/>
</dbReference>
<dbReference type="PANTHER" id="PTHR31623:SF110">
    <property type="entry name" value="VINORINE SYNTHASE-LIKE"/>
    <property type="match status" value="1"/>
</dbReference>
<evidence type="ECO:0000313" key="5">
    <source>
        <dbReference type="Proteomes" id="UP000235145"/>
    </source>
</evidence>
<protein>
    <recommendedName>
        <fullName evidence="6">Vinorine synthase-like</fullName>
    </recommendedName>
</protein>
<evidence type="ECO:0008006" key="6">
    <source>
        <dbReference type="Google" id="ProtNLM"/>
    </source>
</evidence>
<evidence type="ECO:0000313" key="4">
    <source>
        <dbReference type="EMBL" id="KAJ0221398.1"/>
    </source>
</evidence>
<evidence type="ECO:0000256" key="3">
    <source>
        <dbReference type="ARBA" id="ARBA00023315"/>
    </source>
</evidence>
<evidence type="ECO:0000256" key="1">
    <source>
        <dbReference type="ARBA" id="ARBA00009861"/>
    </source>
</evidence>
<dbReference type="Proteomes" id="UP000235145">
    <property type="component" value="Unassembled WGS sequence"/>
</dbReference>
<dbReference type="EMBL" id="NBSK02000002">
    <property type="protein sequence ID" value="KAJ0221398.1"/>
    <property type="molecule type" value="Genomic_DNA"/>
</dbReference>
<accession>A0A9R1WCK1</accession>
<comment type="caution">
    <text evidence="4">The sequence shown here is derived from an EMBL/GenBank/DDBJ whole genome shotgun (WGS) entry which is preliminary data.</text>
</comment>
<gene>
    <name evidence="4" type="ORF">LSAT_V11C200052510</name>
</gene>
<dbReference type="GO" id="GO:0016746">
    <property type="term" value="F:acyltransferase activity"/>
    <property type="evidence" value="ECO:0007669"/>
    <property type="project" value="UniProtKB-KW"/>
</dbReference>
<dbReference type="Pfam" id="PF02458">
    <property type="entry name" value="Transferase"/>
    <property type="match status" value="1"/>
</dbReference>
<name>A0A9R1WCK1_LACSA</name>